<evidence type="ECO:0000256" key="4">
    <source>
        <dbReference type="SAM" id="MobiDB-lite"/>
    </source>
</evidence>
<dbReference type="Gene3D" id="1.20.5.190">
    <property type="match status" value="1"/>
</dbReference>
<dbReference type="Proteomes" id="UP000053555">
    <property type="component" value="Unassembled WGS sequence"/>
</dbReference>
<evidence type="ECO:0000256" key="3">
    <source>
        <dbReference type="ARBA" id="ARBA00024378"/>
    </source>
</evidence>
<dbReference type="AlphaFoldDB" id="A0A0B2SER4"/>
<dbReference type="InterPro" id="IPR000048">
    <property type="entry name" value="IQ_motif_EF-hand-BS"/>
</dbReference>
<dbReference type="Pfam" id="PF00612">
    <property type="entry name" value="IQ"/>
    <property type="match status" value="1"/>
</dbReference>
<name>A0A0B2SER4_GLYSO</name>
<dbReference type="Gramene" id="XM_028328090.1">
    <property type="protein sequence ID" value="XP_028183891.1"/>
    <property type="gene ID" value="LOC114370697"/>
</dbReference>
<proteinExistence type="inferred from homology"/>
<evidence type="ECO:0000256" key="2">
    <source>
        <dbReference type="ARBA" id="ARBA00024341"/>
    </source>
</evidence>
<dbReference type="Proteomes" id="UP000289340">
    <property type="component" value="Chromosome 10"/>
</dbReference>
<evidence type="ECO:0000313" key="6">
    <source>
        <dbReference type="EMBL" id="KHN42797.1"/>
    </source>
</evidence>
<evidence type="ECO:0000313" key="8">
    <source>
        <dbReference type="EMBL" id="RZB86647.1"/>
    </source>
</evidence>
<dbReference type="SMART" id="SM00015">
    <property type="entry name" value="IQ"/>
    <property type="match status" value="1"/>
</dbReference>
<comment type="similarity">
    <text evidence="2">Belongs to the IQD family.</text>
</comment>
<reference evidence="6" key="1">
    <citation type="submission" date="2014-07" db="EMBL/GenBank/DDBJ databases">
        <title>Identification of a novel salt tolerance gene in wild soybean by whole-genome sequencing.</title>
        <authorList>
            <person name="Lam H.-M."/>
            <person name="Qi X."/>
            <person name="Li M.-W."/>
            <person name="Liu X."/>
            <person name="Xie M."/>
            <person name="Ni M."/>
            <person name="Xu X."/>
        </authorList>
    </citation>
    <scope>NUCLEOTIDE SEQUENCE [LARGE SCALE GENOMIC DNA]</scope>
    <source>
        <tissue evidence="6">Root</tissue>
    </source>
</reference>
<evidence type="ECO:0000256" key="1">
    <source>
        <dbReference type="ARBA" id="ARBA00022860"/>
    </source>
</evidence>
<sequence>MAKRKSWFGWVKRLFTSESKDNKKPNRWGWSFGRIKQKQYPTITAPNRTLIEASEEQRKHALTVAIATAAAAEAAVAAAHAAAEVVKLTGTSRSYSYLSKGDKSLAAIKIQSTYRAHLARKALRALKGVIRLQAIIRGQAVRRQVSNNILQNFPSNVRNQVGIQERSSHNTAEQIQQSPKQKKKIEEKELKSECHGQRTWDCSLLSREDIEAIWFRKQEAMVKRERMKQYSSSQRETKNNQMLEESVHNKDFGRESCHTLGDWLHQETRDWDLVYKPTLTSNLITTKKEFQEGLSTQTSIPRKSFSLVKRSLNGDESSMSNSLVFPTYMAVTESSKAKMRSISTPKQRTGILDICSNQNEPHKEGIFFGSSYYGATSSTNENSASYQQRC</sequence>
<organism evidence="6">
    <name type="scientific">Glycine soja</name>
    <name type="common">Wild soybean</name>
    <dbReference type="NCBI Taxonomy" id="3848"/>
    <lineage>
        <taxon>Eukaryota</taxon>
        <taxon>Viridiplantae</taxon>
        <taxon>Streptophyta</taxon>
        <taxon>Embryophyta</taxon>
        <taxon>Tracheophyta</taxon>
        <taxon>Spermatophyta</taxon>
        <taxon>Magnoliopsida</taxon>
        <taxon>eudicotyledons</taxon>
        <taxon>Gunneridae</taxon>
        <taxon>Pentapetalae</taxon>
        <taxon>rosids</taxon>
        <taxon>fabids</taxon>
        <taxon>Fabales</taxon>
        <taxon>Fabaceae</taxon>
        <taxon>Papilionoideae</taxon>
        <taxon>50 kb inversion clade</taxon>
        <taxon>NPAAA clade</taxon>
        <taxon>indigoferoid/millettioid clade</taxon>
        <taxon>Phaseoleae</taxon>
        <taxon>Glycine</taxon>
        <taxon>Glycine subgen. Soja</taxon>
    </lineage>
</organism>
<evidence type="ECO:0000313" key="9">
    <source>
        <dbReference type="Proteomes" id="UP000289340"/>
    </source>
</evidence>
<evidence type="ECO:0000259" key="5">
    <source>
        <dbReference type="Pfam" id="PF13178"/>
    </source>
</evidence>
<dbReference type="PROSITE" id="PS50096">
    <property type="entry name" value="IQ"/>
    <property type="match status" value="2"/>
</dbReference>
<dbReference type="EMBL" id="QZWG01000010">
    <property type="protein sequence ID" value="RZB86646.1"/>
    <property type="molecule type" value="Genomic_DNA"/>
</dbReference>
<evidence type="ECO:0000313" key="7">
    <source>
        <dbReference type="EMBL" id="RZB86646.1"/>
    </source>
</evidence>
<dbReference type="PANTHER" id="PTHR32295">
    <property type="entry name" value="IQ-DOMAIN 5-RELATED"/>
    <property type="match status" value="1"/>
</dbReference>
<dbReference type="GO" id="GO:0005516">
    <property type="term" value="F:calmodulin binding"/>
    <property type="evidence" value="ECO:0007669"/>
    <property type="project" value="UniProtKB-KW"/>
</dbReference>
<keyword evidence="9" id="KW-1185">Reference proteome</keyword>
<keyword evidence="1" id="KW-0112">Calmodulin-binding</keyword>
<dbReference type="Pfam" id="PF13178">
    <property type="entry name" value="DUF4005"/>
    <property type="match status" value="1"/>
</dbReference>
<protein>
    <submittedName>
        <fullName evidence="6 7">Protein IQ-DOMAIN 14</fullName>
    </submittedName>
    <submittedName>
        <fullName evidence="8">Protein IQ-DOMAIN 14 isoform B</fullName>
    </submittedName>
</protein>
<feature type="domain" description="DUF4005" evidence="5">
    <location>
        <begin position="314"/>
        <end position="353"/>
    </location>
</feature>
<dbReference type="EMBL" id="KN644113">
    <property type="protein sequence ID" value="KHN42797.1"/>
    <property type="molecule type" value="Genomic_DNA"/>
</dbReference>
<dbReference type="PANTHER" id="PTHR32295:SF212">
    <property type="entry name" value="CALMODULIN BINDING PROTEIN-RELATED"/>
    <property type="match status" value="1"/>
</dbReference>
<reference evidence="7 9" key="2">
    <citation type="submission" date="2018-09" db="EMBL/GenBank/DDBJ databases">
        <title>A high-quality reference genome of wild soybean provides a powerful tool to mine soybean genomes.</title>
        <authorList>
            <person name="Xie M."/>
            <person name="Chung C.Y.L."/>
            <person name="Li M.-W."/>
            <person name="Wong F.-L."/>
            <person name="Chan T.-F."/>
            <person name="Lam H.-M."/>
        </authorList>
    </citation>
    <scope>NUCLEOTIDE SEQUENCE [LARGE SCALE GENOMIC DNA]</scope>
    <source>
        <strain evidence="9">cv. W05</strain>
        <tissue evidence="7">Hypocotyl of etiolated seedlings</tissue>
    </source>
</reference>
<dbReference type="CDD" id="cd23767">
    <property type="entry name" value="IQCD"/>
    <property type="match status" value="1"/>
</dbReference>
<dbReference type="InterPro" id="IPR025064">
    <property type="entry name" value="DUF4005"/>
</dbReference>
<accession>A0A0B2SER4</accession>
<feature type="region of interest" description="Disordered" evidence="4">
    <location>
        <begin position="165"/>
        <end position="189"/>
    </location>
</feature>
<dbReference type="EMBL" id="QZWG01000010">
    <property type="protein sequence ID" value="RZB86647.1"/>
    <property type="molecule type" value="Genomic_DNA"/>
</dbReference>
<gene>
    <name evidence="7" type="ORF">D0Y65_026636</name>
    <name evidence="6" type="ORF">glysoja_048533</name>
</gene>
<dbReference type="SMR" id="A0A0B2SER4"/>
<comment type="subunit">
    <text evidence="3">Binds to multiple calmodulin (CaM) in the presence of Ca(2+) and CaM-like proteins.</text>
</comment>